<comment type="subcellular location">
    <subcellularLocation>
        <location evidence="1">Membrane</location>
        <topology evidence="1">Multi-pass membrane protein</topology>
    </subcellularLocation>
</comment>
<dbReference type="Gene3D" id="1.20.1740.10">
    <property type="entry name" value="Amino acid/polyamine transporter I"/>
    <property type="match status" value="1"/>
</dbReference>
<dbReference type="InParanoid" id="A0A7J6IJ22"/>
<feature type="transmembrane region" description="Helical" evidence="8">
    <location>
        <begin position="199"/>
        <end position="217"/>
    </location>
</feature>
<dbReference type="InterPro" id="IPR004840">
    <property type="entry name" value="Amino_acid_permease_CS"/>
</dbReference>
<protein>
    <submittedName>
        <fullName evidence="10">Putative proline-specific permease put4</fullName>
    </submittedName>
</protein>
<keyword evidence="4" id="KW-0029">Amino-acid transport</keyword>
<feature type="transmembrane region" description="Helical" evidence="8">
    <location>
        <begin position="58"/>
        <end position="77"/>
    </location>
</feature>
<dbReference type="RefSeq" id="XP_031877238.2">
    <property type="nucleotide sequence ID" value="XM_032026281.2"/>
</dbReference>
<dbReference type="EMBL" id="ANPB02000009">
    <property type="protein sequence ID" value="KAF4476123.1"/>
    <property type="molecule type" value="Genomic_DNA"/>
</dbReference>
<feature type="transmembrane region" description="Helical" evidence="8">
    <location>
        <begin position="456"/>
        <end position="478"/>
    </location>
</feature>
<evidence type="ECO:0000256" key="4">
    <source>
        <dbReference type="ARBA" id="ARBA00022970"/>
    </source>
</evidence>
<feature type="transmembrane region" description="Helical" evidence="8">
    <location>
        <begin position="246"/>
        <end position="268"/>
    </location>
</feature>
<dbReference type="AlphaFoldDB" id="A0A7J6IJ22"/>
<dbReference type="PANTHER" id="PTHR43341:SF38">
    <property type="entry name" value="PROLINE TRANSPORTER (EUROFUNG)"/>
    <property type="match status" value="1"/>
</dbReference>
<name>A0A7J6IJ22_COLFN</name>
<evidence type="ECO:0000256" key="2">
    <source>
        <dbReference type="ARBA" id="ARBA00022448"/>
    </source>
</evidence>
<evidence type="ECO:0000256" key="5">
    <source>
        <dbReference type="ARBA" id="ARBA00022989"/>
    </source>
</evidence>
<dbReference type="Pfam" id="PF00324">
    <property type="entry name" value="AA_permease"/>
    <property type="match status" value="1"/>
</dbReference>
<gene>
    <name evidence="10" type="primary">put4-1-1</name>
    <name evidence="10" type="ORF">CGGC5_v015213</name>
</gene>
<dbReference type="GO" id="GO:0016020">
    <property type="term" value="C:membrane"/>
    <property type="evidence" value="ECO:0007669"/>
    <property type="project" value="UniProtKB-SubCell"/>
</dbReference>
<dbReference type="InterPro" id="IPR004841">
    <property type="entry name" value="AA-permease/SLC12A_dom"/>
</dbReference>
<evidence type="ECO:0000313" key="10">
    <source>
        <dbReference type="EMBL" id="KAF4476123.1"/>
    </source>
</evidence>
<dbReference type="PROSITE" id="PS00218">
    <property type="entry name" value="AMINO_ACID_PERMEASE_1"/>
    <property type="match status" value="1"/>
</dbReference>
<feature type="transmembrane region" description="Helical" evidence="8">
    <location>
        <begin position="167"/>
        <end position="187"/>
    </location>
</feature>
<evidence type="ECO:0000256" key="3">
    <source>
        <dbReference type="ARBA" id="ARBA00022692"/>
    </source>
</evidence>
<evidence type="ECO:0000256" key="6">
    <source>
        <dbReference type="ARBA" id="ARBA00023136"/>
    </source>
</evidence>
<dbReference type="GO" id="GO:0015171">
    <property type="term" value="F:amino acid transmembrane transporter activity"/>
    <property type="evidence" value="ECO:0007669"/>
    <property type="project" value="TreeGrafter"/>
</dbReference>
<evidence type="ECO:0000256" key="1">
    <source>
        <dbReference type="ARBA" id="ARBA00004141"/>
    </source>
</evidence>
<feature type="transmembrane region" description="Helical" evidence="8">
    <location>
        <begin position="89"/>
        <end position="112"/>
    </location>
</feature>
<dbReference type="InterPro" id="IPR050524">
    <property type="entry name" value="APC_YAT"/>
</dbReference>
<keyword evidence="5 8" id="KW-1133">Transmembrane helix</keyword>
<feature type="transmembrane region" description="Helical" evidence="8">
    <location>
        <begin position="413"/>
        <end position="436"/>
    </location>
</feature>
<proteinExistence type="predicted"/>
<sequence length="551" mass="60427">MERSLEQHPIKAPLGSDGLLPDKQEETLRRVESIQDGAQEPKRNEETHRGFKPRHSQMIAIGGAIGTSLFLGTGQVLRVGGPGFLLVSYGILSILVYGIVTGIAEVATYLPVPGGTMSYYGNKYVSRSLGFAMGYLYWYSLGILVPYELVASTLLIDFWSSPVNPAVWITVILIIIITLNFLPVRFFGEAEFWSAGMKILLILGLIFLSIVLFFGGGPNHDRLGFRYWKDPGPVNTYLEEGDIGRFVALLQSFVLASFAFVLAPEQLIVTAGEMQSPRQNLPRAAKRYFWRLIILFMPTVIGIGVVCPSNDPRLSASGTASSPFVIAIRNAGIPVLDSIVNALILLSACTAGNAFLYSASRNLYSLAIAGNAPVIFKRCNNYGLPYFAVAASASFSPLAYLSLSSTSLTVFNWLINITNSAGFISWICCGAIYLRYRKAIKFHGVESPYRSRSQPWGMWAGTIGALVLMMINGFQVFLPGQWSAGDFLTAYIGIPVFLVIYLGHRSYSSQDAWFKEAGEIDMTEGLDEVLAAERPTPARGRVSRVFHALIE</sequence>
<feature type="transmembrane region" description="Helical" evidence="8">
    <location>
        <begin position="339"/>
        <end position="360"/>
    </location>
</feature>
<keyword evidence="11" id="KW-1185">Reference proteome</keyword>
<evidence type="ECO:0000256" key="7">
    <source>
        <dbReference type="SAM" id="MobiDB-lite"/>
    </source>
</evidence>
<organism evidence="10 11">
    <name type="scientific">Colletotrichum fructicola (strain Nara gc5)</name>
    <name type="common">Anthracnose fungus</name>
    <name type="synonym">Colletotrichum gloeosporioides (strain Nara gc5)</name>
    <dbReference type="NCBI Taxonomy" id="1213859"/>
    <lineage>
        <taxon>Eukaryota</taxon>
        <taxon>Fungi</taxon>
        <taxon>Dikarya</taxon>
        <taxon>Ascomycota</taxon>
        <taxon>Pezizomycotina</taxon>
        <taxon>Sordariomycetes</taxon>
        <taxon>Hypocreomycetidae</taxon>
        <taxon>Glomerellales</taxon>
        <taxon>Glomerellaceae</taxon>
        <taxon>Colletotrichum</taxon>
        <taxon>Colletotrichum gloeosporioides species complex</taxon>
    </lineage>
</organism>
<dbReference type="PIRSF" id="PIRSF006060">
    <property type="entry name" value="AA_transporter"/>
    <property type="match status" value="1"/>
</dbReference>
<keyword evidence="3 8" id="KW-0812">Transmembrane</keyword>
<reference evidence="10 11" key="2">
    <citation type="submission" date="2020-04" db="EMBL/GenBank/DDBJ databases">
        <title>Genome sequencing and assembly of multiple isolates from the Colletotrichum gloeosporioides species complex.</title>
        <authorList>
            <person name="Gan P."/>
            <person name="Shirasu K."/>
        </authorList>
    </citation>
    <scope>NUCLEOTIDE SEQUENCE [LARGE SCALE GENOMIC DNA]</scope>
    <source>
        <strain evidence="10 11">Nara gc5</strain>
    </source>
</reference>
<dbReference type="GeneID" id="43610423"/>
<feature type="transmembrane region" description="Helical" evidence="8">
    <location>
        <begin position="288"/>
        <end position="306"/>
    </location>
</feature>
<evidence type="ECO:0000259" key="9">
    <source>
        <dbReference type="Pfam" id="PF00324"/>
    </source>
</evidence>
<accession>A0A7J6IJ22</accession>
<feature type="region of interest" description="Disordered" evidence="7">
    <location>
        <begin position="1"/>
        <end position="51"/>
    </location>
</feature>
<feature type="transmembrane region" description="Helical" evidence="8">
    <location>
        <begin position="381"/>
        <end position="401"/>
    </location>
</feature>
<evidence type="ECO:0000256" key="8">
    <source>
        <dbReference type="SAM" id="Phobius"/>
    </source>
</evidence>
<keyword evidence="6 8" id="KW-0472">Membrane</keyword>
<reference evidence="10 11" key="1">
    <citation type="submission" date="2012-08" db="EMBL/GenBank/DDBJ databases">
        <authorList>
            <person name="Gan P.H.P."/>
            <person name="Ikeda K."/>
            <person name="Irieda H."/>
            <person name="Narusaka M."/>
            <person name="O'Connell R.J."/>
            <person name="Narusaka Y."/>
            <person name="Takano Y."/>
            <person name="Kubo Y."/>
            <person name="Shirasu K."/>
        </authorList>
    </citation>
    <scope>NUCLEOTIDE SEQUENCE [LARGE SCALE GENOMIC DNA]</scope>
    <source>
        <strain evidence="10 11">Nara gc5</strain>
    </source>
</reference>
<dbReference type="OrthoDB" id="3900342at2759"/>
<dbReference type="FunFam" id="1.20.1740.10:FF:000001">
    <property type="entry name" value="Amino acid permease"/>
    <property type="match status" value="1"/>
</dbReference>
<comment type="caution">
    <text evidence="10">The sequence shown here is derived from an EMBL/GenBank/DDBJ whole genome shotgun (WGS) entry which is preliminary data.</text>
</comment>
<feature type="transmembrane region" description="Helical" evidence="8">
    <location>
        <begin position="484"/>
        <end position="503"/>
    </location>
</feature>
<dbReference type="PANTHER" id="PTHR43341">
    <property type="entry name" value="AMINO ACID PERMEASE"/>
    <property type="match status" value="1"/>
</dbReference>
<feature type="compositionally biased region" description="Basic and acidic residues" evidence="7">
    <location>
        <begin position="20"/>
        <end position="49"/>
    </location>
</feature>
<evidence type="ECO:0000313" key="11">
    <source>
        <dbReference type="Proteomes" id="UP000011096"/>
    </source>
</evidence>
<dbReference type="Proteomes" id="UP000011096">
    <property type="component" value="Unassembled WGS sequence"/>
</dbReference>
<feature type="domain" description="Amino acid permease/ SLC12A" evidence="9">
    <location>
        <begin position="55"/>
        <end position="508"/>
    </location>
</feature>
<keyword evidence="2" id="KW-0813">Transport</keyword>
<feature type="transmembrane region" description="Helical" evidence="8">
    <location>
        <begin position="124"/>
        <end position="147"/>
    </location>
</feature>